<dbReference type="Pfam" id="PF11852">
    <property type="entry name" value="Pullul_strch_C"/>
    <property type="match status" value="1"/>
</dbReference>
<dbReference type="Pfam" id="PF18494">
    <property type="entry name" value="Pullulanase_Ins"/>
    <property type="match status" value="1"/>
</dbReference>
<feature type="chain" id="PRO_5002338501" evidence="5">
    <location>
        <begin position="29"/>
        <end position="1039"/>
    </location>
</feature>
<sequence length="1039" mass="114921">MLIRSIAYRRLAALVLGGFSLAIQAASAVPLDPGPDEALLYYQRADGNYAGWGPHLWNTASCAGSLNETSWDQPLPAAGIDPDHGAYYRIALTADAGCLNLIMHKGDEKDLGGDDLVWRFDEIGRRAFTLSGNAQLSGTPVSGPAVAIKGARAHWLDPFTLALVDGAPDASRIELRYSTSADIRIDSETRTVRGGTALALQPATLREGLKRQHPHLAEAPAFHLSAHARDLRRAVMSQLVVVTYDDDDKVLDATEVQTAGILDLLFAYNGELGARVDARGVSFTLWAPTAQRVRLHVFDEAKRLLPGYPKIMRERLGVWSLDGPRSLDRQYYQYEVTAYRPSTGKIETTLVSDPYALSLSRNSQYAQVVDLDADDLKPSGWDALRPPHPARPEASVIYETHLRDFSASDASLPAELRGTYGAFTHPDSNGMRHLRDLKNAGLTHVQLLPVFDIATIDEDPTRRVDLDDPFAKLCDLSTQARENWSQYCSATSIRLVLQGFDPASGQAQALYNDLRALDNFNWGYDPFHFSAPEGSYASDAEGAQRIIEFRQMVQALANDGLATVMDVVYNHTNASGLTDKSVLDKIVPGYYHRRNPSTGAVETSTCCENTASEHRMMAKLMTDSLEVWARDYKIAGFRFDLMGHHLRKNLVDAYRAVRKIDRDTYFYGEGWDFGEVAGNARGINATQLNMAGTGIGTFNDRQRDAVRGGSPFDSGESIRRNQGFANGLYVLPNELTGAGEQEKAQLLHAADLIRVGIAGGLRDYQFVTADGSTRSGSQIDYNGQPAGYTLDPQETINYVSKHDNQTLWDNNQYKLPVGLPVADRVRLQLLALSVPLFSQGVPFIHLGSDILRSKSMQRDSYDSGDWFNAVDFSYQDNNWNKGLPRADKDADNWPLVRQVIANPHTKPSAVNIVAAKRRFLELLKIRSDSPLFQLDSAREVQRRLRFHNTGPTQQPGVIAFSLADGPGDGRDLDRRYQALMVVFNASAERVRLPGADGYQPHPVQRDSSDPISRQARVVAGEFEVPPFTSAVFLQPQRRR</sequence>
<dbReference type="SUPFAM" id="SSF51445">
    <property type="entry name" value="(Trans)glycosidases"/>
    <property type="match status" value="1"/>
</dbReference>
<keyword evidence="2 5" id="KW-0732">Signal</keyword>
<dbReference type="SUPFAM" id="SSF81296">
    <property type="entry name" value="E set domains"/>
    <property type="match status" value="2"/>
</dbReference>
<dbReference type="PANTHER" id="PTHR43002">
    <property type="entry name" value="GLYCOGEN DEBRANCHING ENZYME"/>
    <property type="match status" value="1"/>
</dbReference>
<comment type="similarity">
    <text evidence="1">Belongs to the glycosyl hydrolase 13 family.</text>
</comment>
<dbReference type="GO" id="GO:0005975">
    <property type="term" value="P:carbohydrate metabolic process"/>
    <property type="evidence" value="ECO:0007669"/>
    <property type="project" value="InterPro"/>
</dbReference>
<dbReference type="InterPro" id="IPR017853">
    <property type="entry name" value="GH"/>
</dbReference>
<dbReference type="OrthoDB" id="3236218at2"/>
<feature type="domain" description="Pullulanase N2" evidence="9">
    <location>
        <begin position="151"/>
        <end position="263"/>
    </location>
</feature>
<dbReference type="InterPro" id="IPR040671">
    <property type="entry name" value="Pullulanase_N2"/>
</dbReference>
<dbReference type="Proteomes" id="UP000032487">
    <property type="component" value="Unassembled WGS sequence"/>
</dbReference>
<dbReference type="Pfam" id="PF17967">
    <property type="entry name" value="Pullulanase_N2"/>
    <property type="match status" value="1"/>
</dbReference>
<feature type="domain" description="Pullulanase Ins" evidence="10">
    <location>
        <begin position="453"/>
        <end position="520"/>
    </location>
</feature>
<dbReference type="SUPFAM" id="SSF51011">
    <property type="entry name" value="Glycosyl hydrolase domain"/>
    <property type="match status" value="1"/>
</dbReference>
<keyword evidence="4" id="KW-0326">Glycosidase</keyword>
<dbReference type="EMBL" id="JYHV01000029">
    <property type="protein sequence ID" value="KJH80597.1"/>
    <property type="molecule type" value="Genomic_DNA"/>
</dbReference>
<dbReference type="Gene3D" id="2.60.40.1110">
    <property type="match status" value="1"/>
</dbReference>
<dbReference type="InterPro" id="IPR011839">
    <property type="entry name" value="Pullul_strch"/>
</dbReference>
<dbReference type="InterPro" id="IPR013780">
    <property type="entry name" value="Glyco_hydro_b"/>
</dbReference>
<dbReference type="Gene3D" id="2.60.40.1130">
    <property type="entry name" value="Rab geranylgeranyltransferase alpha-subunit, insert domain"/>
    <property type="match status" value="1"/>
</dbReference>
<dbReference type="Pfam" id="PF02922">
    <property type="entry name" value="CBM_48"/>
    <property type="match status" value="1"/>
</dbReference>
<dbReference type="Gene3D" id="2.60.40.10">
    <property type="entry name" value="Immunoglobulins"/>
    <property type="match status" value="1"/>
</dbReference>
<dbReference type="RefSeq" id="WP_045163219.1">
    <property type="nucleotide sequence ID" value="NZ_JYHV01000029.1"/>
</dbReference>
<dbReference type="SUPFAM" id="SSF49452">
    <property type="entry name" value="Starch-binding domain-like"/>
    <property type="match status" value="1"/>
</dbReference>
<feature type="domain" description="Glycoside hydrolase family 13 N-terminal" evidence="6">
    <location>
        <begin position="271"/>
        <end position="356"/>
    </location>
</feature>
<evidence type="ECO:0000256" key="3">
    <source>
        <dbReference type="ARBA" id="ARBA00022801"/>
    </source>
</evidence>
<evidence type="ECO:0000313" key="12">
    <source>
        <dbReference type="Proteomes" id="UP000032487"/>
    </source>
</evidence>
<keyword evidence="3" id="KW-0378">Hydrolase</keyword>
<dbReference type="InterPro" id="IPR041111">
    <property type="entry name" value="Pullulanase_Ins"/>
</dbReference>
<gene>
    <name evidence="11" type="ORF">UF78_16170</name>
</gene>
<feature type="signal peptide" evidence="5">
    <location>
        <begin position="1"/>
        <end position="28"/>
    </location>
</feature>
<accession>A0A0D9AIM1</accession>
<dbReference type="InterPro" id="IPR014756">
    <property type="entry name" value="Ig_E-set"/>
</dbReference>
<evidence type="ECO:0000256" key="5">
    <source>
        <dbReference type="SAM" id="SignalP"/>
    </source>
</evidence>
<dbReference type="InterPro" id="IPR013783">
    <property type="entry name" value="Ig-like_fold"/>
</dbReference>
<dbReference type="InterPro" id="IPR004193">
    <property type="entry name" value="Glyco_hydro_13_N"/>
</dbReference>
<comment type="caution">
    <text evidence="11">The sequence shown here is derived from an EMBL/GenBank/DDBJ whole genome shotgun (WGS) entry which is preliminary data.</text>
</comment>
<dbReference type="GO" id="GO:0030246">
    <property type="term" value="F:carbohydrate binding"/>
    <property type="evidence" value="ECO:0007669"/>
    <property type="project" value="InterPro"/>
</dbReference>
<dbReference type="GO" id="GO:0051060">
    <property type="term" value="F:pullulanase activity"/>
    <property type="evidence" value="ECO:0007669"/>
    <property type="project" value="InterPro"/>
</dbReference>
<organism evidence="11 12">
    <name type="scientific">Stutzerimonas stutzeri</name>
    <name type="common">Pseudomonas stutzeri</name>
    <dbReference type="NCBI Taxonomy" id="316"/>
    <lineage>
        <taxon>Bacteria</taxon>
        <taxon>Pseudomonadati</taxon>
        <taxon>Pseudomonadota</taxon>
        <taxon>Gammaproteobacteria</taxon>
        <taxon>Pseudomonadales</taxon>
        <taxon>Pseudomonadaceae</taxon>
        <taxon>Stutzerimonas</taxon>
    </lineage>
</organism>
<evidence type="ECO:0000259" key="6">
    <source>
        <dbReference type="Pfam" id="PF02922"/>
    </source>
</evidence>
<dbReference type="Gene3D" id="2.60.40.1180">
    <property type="entry name" value="Golgi alpha-mannosidase II"/>
    <property type="match status" value="1"/>
</dbReference>
<feature type="domain" description="Alpha-1,6-glucosidases pullulanase-type C-terminal" evidence="8">
    <location>
        <begin position="874"/>
        <end position="1034"/>
    </location>
</feature>
<evidence type="ECO:0000259" key="9">
    <source>
        <dbReference type="Pfam" id="PF17967"/>
    </source>
</evidence>
<feature type="domain" description="Pullulanase carbohydrate-binding module 41" evidence="7">
    <location>
        <begin position="38"/>
        <end position="135"/>
    </location>
</feature>
<evidence type="ECO:0000256" key="2">
    <source>
        <dbReference type="ARBA" id="ARBA00022729"/>
    </source>
</evidence>
<evidence type="ECO:0000256" key="4">
    <source>
        <dbReference type="ARBA" id="ARBA00023295"/>
    </source>
</evidence>
<dbReference type="InterPro" id="IPR013784">
    <property type="entry name" value="Carb-bd-like_fold"/>
</dbReference>
<evidence type="ECO:0000313" key="11">
    <source>
        <dbReference type="EMBL" id="KJH80597.1"/>
    </source>
</evidence>
<dbReference type="Pfam" id="PF03714">
    <property type="entry name" value="PUD"/>
    <property type="match status" value="1"/>
</dbReference>
<dbReference type="CDD" id="cd02860">
    <property type="entry name" value="E_set_Pullulanase"/>
    <property type="match status" value="1"/>
</dbReference>
<evidence type="ECO:0000259" key="7">
    <source>
        <dbReference type="Pfam" id="PF03714"/>
    </source>
</evidence>
<name>A0A0D9AIM1_STUST</name>
<dbReference type="CDD" id="cd10315">
    <property type="entry name" value="CBM41_pullulanase"/>
    <property type="match status" value="1"/>
</dbReference>
<protein>
    <submittedName>
        <fullName evidence="11">Alpha-1,6-glucosidase</fullName>
    </submittedName>
</protein>
<dbReference type="CDD" id="cd11341">
    <property type="entry name" value="AmyAc_Pullulanase_LD-like"/>
    <property type="match status" value="1"/>
</dbReference>
<dbReference type="AlphaFoldDB" id="A0A0D9AIM1"/>
<evidence type="ECO:0000256" key="1">
    <source>
        <dbReference type="ARBA" id="ARBA00008061"/>
    </source>
</evidence>
<evidence type="ECO:0000259" key="8">
    <source>
        <dbReference type="Pfam" id="PF11852"/>
    </source>
</evidence>
<dbReference type="Gene3D" id="3.20.20.80">
    <property type="entry name" value="Glycosidases"/>
    <property type="match status" value="1"/>
</dbReference>
<dbReference type="NCBIfam" id="TIGR02103">
    <property type="entry name" value="pullul_strch"/>
    <property type="match status" value="1"/>
</dbReference>
<proteinExistence type="inferred from homology"/>
<reference evidence="11 12" key="1">
    <citation type="submission" date="2015-02" db="EMBL/GenBank/DDBJ databases">
        <title>Draft genome sequence of Pseudomonas stutzeri NT0128 isolated from wheat (Triticum turgidum) rhizosphere.</title>
        <authorList>
            <person name="Tovi N."/>
            <person name="Frenk S."/>
            <person name="Hadar Y."/>
            <person name="Minz D."/>
        </authorList>
    </citation>
    <scope>NUCLEOTIDE SEQUENCE [LARGE SCALE GENOMIC DNA]</scope>
    <source>
        <strain evidence="11 12">NT0128</strain>
    </source>
</reference>
<dbReference type="PATRIC" id="fig|316.101.peg.4005"/>
<dbReference type="InterPro" id="IPR024561">
    <property type="entry name" value="Pullul_strch_C"/>
</dbReference>
<dbReference type="InterPro" id="IPR005323">
    <property type="entry name" value="CBM41_pullulanase"/>
</dbReference>
<evidence type="ECO:0000259" key="10">
    <source>
        <dbReference type="Pfam" id="PF18494"/>
    </source>
</evidence>